<dbReference type="RefSeq" id="WP_016515415.1">
    <property type="nucleotide sequence ID" value="NZ_ASZQ01000188.1"/>
</dbReference>
<dbReference type="InterPro" id="IPR016187">
    <property type="entry name" value="CTDL_fold"/>
</dbReference>
<name>S3JAP5_MICAE</name>
<dbReference type="Proteomes" id="UP000014617">
    <property type="component" value="Unassembled WGS sequence"/>
</dbReference>
<comment type="caution">
    <text evidence="2">The sequence shown here is derived from an EMBL/GenBank/DDBJ whole genome shotgun (WGS) entry which is preliminary data.</text>
</comment>
<reference evidence="2 3" key="1">
    <citation type="journal article" date="2013" name="Genome Announc.">
        <title>Draft Genome Sequence of the Brazilian Toxic Bloom-Forming Cyanobacterium Microcystis aeruginosa Strain SPC777.</title>
        <authorList>
            <person name="Fiore M.F."/>
            <person name="Alvarenga D.O."/>
            <person name="Varani A.M."/>
            <person name="Hoff-Risseti C."/>
            <person name="Crespim E."/>
            <person name="Ramos R.T."/>
            <person name="Silva A."/>
            <person name="Schaker P.D."/>
            <person name="Heck K."/>
            <person name="Rigonato J."/>
            <person name="Schneider M.P."/>
        </authorList>
    </citation>
    <scope>NUCLEOTIDE SEQUENCE [LARGE SCALE GENOMIC DNA]</scope>
    <source>
        <strain evidence="3">SPC 777</strain>
    </source>
</reference>
<dbReference type="InterPro" id="IPR042095">
    <property type="entry name" value="SUMF_sf"/>
</dbReference>
<dbReference type="InterPro" id="IPR005532">
    <property type="entry name" value="SUMF_dom"/>
</dbReference>
<dbReference type="Pfam" id="PF03781">
    <property type="entry name" value="FGE-sulfatase"/>
    <property type="match status" value="1"/>
</dbReference>
<evidence type="ECO:0000259" key="1">
    <source>
        <dbReference type="Pfam" id="PF03781"/>
    </source>
</evidence>
<dbReference type="EMBL" id="ASZQ01000188">
    <property type="protein sequence ID" value="EPF22230.1"/>
    <property type="molecule type" value="Genomic_DNA"/>
</dbReference>
<protein>
    <recommendedName>
        <fullName evidence="1">Sulfatase-modifying factor enzyme-like domain-containing protein</fullName>
    </recommendedName>
</protein>
<sequence>MSQKQFQKISKNAEISIDYITCVEYQVFIDEKLTLGAYYQPDHWKTNRFPYGDANKPITGVRASDTEAFCEWLSQKYPLPGYRYRLPSLAELEQNPSSEVQIGCWCMEDINKRVIGGIDSEQWQIWQQKLANFCNTNIHRDLGKKLKLDLDLVSVCDLNLNFEFSSPNVHLQMLSLAQDLTFVFISELSLIKARSPRNYSRVHSKDWVIFLNRIFTIVVRGLRILMGFLFDIFAPAAKGIRKMMNFLFDIFISAFEYVRDIFTSAFECVRDIFTSAFECVRDIFTSAFECVRDLIFAPKRNYNNNHKTNRSLDFSPEQILEEALTRSSDFDRALAQLHSRELERIHLLRSRIQGYIQNRIFNFIETFDFDLNCALDFNYNLDLAFARTLDRAFNYEKRNFPLIRHYLLTASMFFAMLSNDCAEESKRRELSKYKNLTSQECKDLSNNYGLKRNKFFNLYVFFLLLDERREGSMPAWEGIRIVRERIED</sequence>
<dbReference type="Gene3D" id="3.90.1580.10">
    <property type="entry name" value="paralog of FGE (formylglycine-generating enzyme)"/>
    <property type="match status" value="1"/>
</dbReference>
<dbReference type="PATRIC" id="fig|482300.6.peg.2149"/>
<accession>S3JAP5</accession>
<gene>
    <name evidence="2" type="ORF">MAESPC_01922</name>
</gene>
<dbReference type="SUPFAM" id="SSF56436">
    <property type="entry name" value="C-type lectin-like"/>
    <property type="match status" value="1"/>
</dbReference>
<dbReference type="AlphaFoldDB" id="S3JAP5"/>
<proteinExistence type="predicted"/>
<evidence type="ECO:0000313" key="3">
    <source>
        <dbReference type="Proteomes" id="UP000014617"/>
    </source>
</evidence>
<feature type="domain" description="Sulfatase-modifying factor enzyme-like" evidence="1">
    <location>
        <begin position="15"/>
        <end position="94"/>
    </location>
</feature>
<organism evidence="2 3">
    <name type="scientific">Microcystis aeruginosa SPC777</name>
    <dbReference type="NCBI Taxonomy" id="482300"/>
    <lineage>
        <taxon>Bacteria</taxon>
        <taxon>Bacillati</taxon>
        <taxon>Cyanobacteriota</taxon>
        <taxon>Cyanophyceae</taxon>
        <taxon>Oscillatoriophycideae</taxon>
        <taxon>Chroococcales</taxon>
        <taxon>Microcystaceae</taxon>
        <taxon>Microcystis</taxon>
    </lineage>
</organism>
<evidence type="ECO:0000313" key="2">
    <source>
        <dbReference type="EMBL" id="EPF22230.1"/>
    </source>
</evidence>
<dbReference type="OrthoDB" id="135105at2"/>